<dbReference type="Proteomes" id="UP000242791">
    <property type="component" value="Unassembled WGS sequence"/>
</dbReference>
<comment type="caution">
    <text evidence="2">The sequence shown here is derived from an EMBL/GenBank/DDBJ whole genome shotgun (WGS) entry which is preliminary data.</text>
</comment>
<organism evidence="2 3">
    <name type="scientific">Blastomyces percursus</name>
    <dbReference type="NCBI Taxonomy" id="1658174"/>
    <lineage>
        <taxon>Eukaryota</taxon>
        <taxon>Fungi</taxon>
        <taxon>Dikarya</taxon>
        <taxon>Ascomycota</taxon>
        <taxon>Pezizomycotina</taxon>
        <taxon>Eurotiomycetes</taxon>
        <taxon>Eurotiomycetidae</taxon>
        <taxon>Onygenales</taxon>
        <taxon>Ajellomycetaceae</taxon>
        <taxon>Blastomyces</taxon>
    </lineage>
</organism>
<protein>
    <submittedName>
        <fullName evidence="2">Uncharacterized protein</fullName>
    </submittedName>
</protein>
<feature type="compositionally biased region" description="Polar residues" evidence="1">
    <location>
        <begin position="255"/>
        <end position="270"/>
    </location>
</feature>
<feature type="compositionally biased region" description="Low complexity" evidence="1">
    <location>
        <begin position="271"/>
        <end position="282"/>
    </location>
</feature>
<sequence>MPLSPRPKKKPQRSSPRLSLQQDKWTRDRFSGPAGPYAKGLPTGGQLKTAIGDCHIERQESWTTFVIGPIKKSTLCFDGKRVTPAPVSASMLLSEVRGAAHQAPIMQCNWTKKSLDPNLQEGYAWVGVQASGAHLFPNKLRLFSRPVTVNRIRKSPKIPSCTRCHGFHMERNCARPLRCRECSNPSHPGDCQSPARCCNCCGPHPSSSLDCPARPKVVAGQLERIPRRQLRSIREAGKKAFILAHQTPTREDNSETNYESLSSQISSPLVTSTATSSSQASQLDLTRGSRGNSSTASAQNMK</sequence>
<reference evidence="2 3" key="1">
    <citation type="submission" date="2015-08" db="EMBL/GenBank/DDBJ databases">
        <title>Emmonsia species relationships and genome sequence.</title>
        <authorList>
            <person name="Cuomo C.A."/>
            <person name="Schwartz I.S."/>
            <person name="Kenyon C."/>
            <person name="De Hoog G.S."/>
            <person name="Govender N.P."/>
            <person name="Botha A."/>
            <person name="Moreno L."/>
            <person name="De Vries M."/>
            <person name="Munoz J.F."/>
            <person name="Stielow J.B."/>
        </authorList>
    </citation>
    <scope>NUCLEOTIDE SEQUENCE [LARGE SCALE GENOMIC DNA]</scope>
    <source>
        <strain evidence="2 3">EI222</strain>
    </source>
</reference>
<feature type="region of interest" description="Disordered" evidence="1">
    <location>
        <begin position="1"/>
        <end position="42"/>
    </location>
</feature>
<feature type="compositionally biased region" description="Basic residues" evidence="1">
    <location>
        <begin position="1"/>
        <end position="12"/>
    </location>
</feature>
<evidence type="ECO:0000313" key="3">
    <source>
        <dbReference type="Proteomes" id="UP000242791"/>
    </source>
</evidence>
<gene>
    <name evidence="2" type="ORF">ACJ73_02728</name>
</gene>
<dbReference type="VEuPathDB" id="FungiDB:ACJ73_02728"/>
<evidence type="ECO:0000256" key="1">
    <source>
        <dbReference type="SAM" id="MobiDB-lite"/>
    </source>
</evidence>
<keyword evidence="3" id="KW-1185">Reference proteome</keyword>
<dbReference type="EMBL" id="LGTZ01000302">
    <property type="protein sequence ID" value="OJD25906.1"/>
    <property type="molecule type" value="Genomic_DNA"/>
</dbReference>
<feature type="region of interest" description="Disordered" evidence="1">
    <location>
        <begin position="243"/>
        <end position="302"/>
    </location>
</feature>
<name>A0A1J9QCT4_9EURO</name>
<dbReference type="OrthoDB" id="3561817at2759"/>
<evidence type="ECO:0000313" key="2">
    <source>
        <dbReference type="EMBL" id="OJD25906.1"/>
    </source>
</evidence>
<dbReference type="AlphaFoldDB" id="A0A1J9QCT4"/>
<proteinExistence type="predicted"/>
<accession>A0A1J9QCT4</accession>
<feature type="compositionally biased region" description="Polar residues" evidence="1">
    <location>
        <begin position="289"/>
        <end position="302"/>
    </location>
</feature>